<dbReference type="GeneID" id="106669162"/>
<sequence length="136" mass="14783">MDIYSVGDYVTGNCTSGKSNPAPSLAWFINGFKADTWLTDKYPILSHENGRYSRALGLRFLAEKKHFIGPGSSISLKCSSSVADMPALSATVEPKLASASANQKLAQERLHNLGSRSSYLSRWLLPLCLLAWMGAT</sequence>
<name>A0A8I6SUC7_CIMLE</name>
<dbReference type="EnsemblMetazoa" id="XM_024229946.1">
    <property type="protein sequence ID" value="XP_024085714.1"/>
    <property type="gene ID" value="LOC106669162"/>
</dbReference>
<dbReference type="PANTHER" id="PTHR21261:SF15">
    <property type="entry name" value="BEATEN PATH IIIA, ISOFORM D-RELATED"/>
    <property type="match status" value="1"/>
</dbReference>
<organism evidence="1 2">
    <name type="scientific">Cimex lectularius</name>
    <name type="common">Bed bug</name>
    <name type="synonym">Acanthia lectularia</name>
    <dbReference type="NCBI Taxonomy" id="79782"/>
    <lineage>
        <taxon>Eukaryota</taxon>
        <taxon>Metazoa</taxon>
        <taxon>Ecdysozoa</taxon>
        <taxon>Arthropoda</taxon>
        <taxon>Hexapoda</taxon>
        <taxon>Insecta</taxon>
        <taxon>Pterygota</taxon>
        <taxon>Neoptera</taxon>
        <taxon>Paraneoptera</taxon>
        <taxon>Hemiptera</taxon>
        <taxon>Heteroptera</taxon>
        <taxon>Panheteroptera</taxon>
        <taxon>Cimicomorpha</taxon>
        <taxon>Cimicidae</taxon>
        <taxon>Cimex</taxon>
    </lineage>
</organism>
<evidence type="ECO:0008006" key="3">
    <source>
        <dbReference type="Google" id="ProtNLM"/>
    </source>
</evidence>
<protein>
    <recommendedName>
        <fullName evidence="3">Ig-like domain-containing protein</fullName>
    </recommendedName>
</protein>
<reference evidence="1" key="1">
    <citation type="submission" date="2022-01" db="UniProtKB">
        <authorList>
            <consortium name="EnsemblMetazoa"/>
        </authorList>
    </citation>
    <scope>IDENTIFICATION</scope>
</reference>
<dbReference type="AlphaFoldDB" id="A0A8I6SUC7"/>
<dbReference type="KEGG" id="clec:106669162"/>
<dbReference type="RefSeq" id="XP_024085714.1">
    <property type="nucleotide sequence ID" value="XM_024229946.1"/>
</dbReference>
<evidence type="ECO:0000313" key="1">
    <source>
        <dbReference type="EnsemblMetazoa" id="XP_024085714.1"/>
    </source>
</evidence>
<dbReference type="Proteomes" id="UP000494040">
    <property type="component" value="Unassembled WGS sequence"/>
</dbReference>
<evidence type="ECO:0000313" key="2">
    <source>
        <dbReference type="Proteomes" id="UP000494040"/>
    </source>
</evidence>
<dbReference type="PANTHER" id="PTHR21261">
    <property type="entry name" value="BEAT PROTEIN"/>
    <property type="match status" value="1"/>
</dbReference>
<keyword evidence="2" id="KW-1185">Reference proteome</keyword>
<proteinExistence type="predicted"/>
<dbReference type="OrthoDB" id="10015491at2759"/>
<accession>A0A8I6SUC7</accession>
<dbReference type="OMA" id="VEIRCTS"/>